<dbReference type="InterPro" id="IPR029062">
    <property type="entry name" value="Class_I_gatase-like"/>
</dbReference>
<evidence type="ECO:0000256" key="3">
    <source>
        <dbReference type="SAM" id="MobiDB-lite"/>
    </source>
</evidence>
<keyword evidence="2" id="KW-0961">Cell wall biogenesis/degradation</keyword>
<evidence type="ECO:0000256" key="2">
    <source>
        <dbReference type="HAMAP-Rule" id="MF_02213"/>
    </source>
</evidence>
<dbReference type="GO" id="GO:0140282">
    <property type="term" value="F:carbon-nitrogen ligase activity on lipid II"/>
    <property type="evidence" value="ECO:0007669"/>
    <property type="project" value="UniProtKB-UniRule"/>
</dbReference>
<feature type="active site" evidence="2">
    <location>
        <position position="226"/>
    </location>
</feature>
<dbReference type="SUPFAM" id="SSF52317">
    <property type="entry name" value="Class I glutamine amidotransferase-like"/>
    <property type="match status" value="1"/>
</dbReference>
<dbReference type="EMBL" id="MWWQ01000001">
    <property type="protein sequence ID" value="OZG53990.1"/>
    <property type="molecule type" value="Genomic_DNA"/>
</dbReference>
<evidence type="ECO:0000256" key="1">
    <source>
        <dbReference type="ARBA" id="ARBA00022962"/>
    </source>
</evidence>
<protein>
    <recommendedName>
        <fullName evidence="2">Lipid II isoglutaminyl synthase (glutamine-hydrolyzing) subunit GatD</fullName>
        <ecNumber evidence="2">6.3.5.13</ecNumber>
    </recommendedName>
    <alternativeName>
        <fullName evidence="2">Lipid II isoglutaminyl synthase glutaminase subunit</fullName>
        <ecNumber evidence="2">3.5.1.2</ecNumber>
    </alternativeName>
</protein>
<feature type="domain" description="CobB/CobQ-like glutamine amidotransferase" evidence="4">
    <location>
        <begin position="39"/>
        <end position="233"/>
    </location>
</feature>
<keyword evidence="2" id="KW-0573">Peptidoglycan synthesis</keyword>
<keyword evidence="2" id="KW-0133">Cell shape</keyword>
<feature type="binding site" evidence="2">
    <location>
        <position position="161"/>
    </location>
    <ligand>
        <name>substrate</name>
    </ligand>
</feature>
<dbReference type="InterPro" id="IPR011698">
    <property type="entry name" value="GATase_3"/>
</dbReference>
<keyword evidence="1 2" id="KW-0315">Glutamine amidotransferase</keyword>
<keyword evidence="6" id="KW-1185">Reference proteome</keyword>
<gene>
    <name evidence="2" type="primary">gatD</name>
    <name evidence="5" type="ORF">PSSU_0093</name>
</gene>
<proteinExistence type="inferred from homology"/>
<name>A0A261F4D9_9BIFI</name>
<keyword evidence="5" id="KW-0808">Transferase</keyword>
<dbReference type="HAMAP" id="MF_02213">
    <property type="entry name" value="Lipid_II_synth_GatD"/>
    <property type="match status" value="1"/>
</dbReference>
<evidence type="ECO:0000313" key="5">
    <source>
        <dbReference type="EMBL" id="OZG53990.1"/>
    </source>
</evidence>
<dbReference type="InterPro" id="IPR043702">
    <property type="entry name" value="Lipid_II_synth_GatD"/>
</dbReference>
<keyword evidence="2" id="KW-0436">Ligase</keyword>
<accession>A0A261F4D9</accession>
<dbReference type="GO" id="GO:0071555">
    <property type="term" value="P:cell wall organization"/>
    <property type="evidence" value="ECO:0007669"/>
    <property type="project" value="UniProtKB-KW"/>
</dbReference>
<feature type="region of interest" description="Disordered" evidence="3">
    <location>
        <begin position="1"/>
        <end position="23"/>
    </location>
</feature>
<dbReference type="GO" id="GO:0004359">
    <property type="term" value="F:glutaminase activity"/>
    <property type="evidence" value="ECO:0007669"/>
    <property type="project" value="UniProtKB-UniRule"/>
</dbReference>
<comment type="pathway">
    <text evidence="2">Cell wall biogenesis; peptidoglycan biosynthesis.</text>
</comment>
<dbReference type="UniPathway" id="UPA00219"/>
<comment type="subunit">
    <text evidence="2">Forms a heterodimer with MurT.</text>
</comment>
<dbReference type="Pfam" id="PF07685">
    <property type="entry name" value="GATase_3"/>
    <property type="match status" value="1"/>
</dbReference>
<dbReference type="EC" id="6.3.5.13" evidence="2"/>
<feature type="active site" description="Nucleophile" evidence="2">
    <location>
        <position position="127"/>
    </location>
</feature>
<comment type="caution">
    <text evidence="5">The sequence shown here is derived from an EMBL/GenBank/DDBJ whole genome shotgun (WGS) entry which is preliminary data.</text>
</comment>
<dbReference type="OrthoDB" id="9782045at2"/>
<sequence length="283" mass="30657">MSSIADSEIARNQTERVAGPTAEAITKPAATAAEPRVLDIVSLYPRDMNIYGDSGNVLTVRRRAELYGYAPVIHHYNQGDAWPERVDMILGGGGQDQGQGTITDDLFRRSDDLHALADAGCPMLLICGMYQLFGNYFQTAEGTRLPGIGVLNVTTVGQPHRMIGNLVDHTDEFGDVVGYENHSGQTFLHGDGTRPWGVVDEDGTGNNGTDHTEGARRNAVIGTYLHGSVLPKNPRVADYLIRIAAQNRYGAFDPRPSAEATRELSRLDDLAARAAKVAASRPR</sequence>
<dbReference type="PANTHER" id="PTHR21343:SF9">
    <property type="entry name" value="LIPID II ISOGLUTAMINYL SYNTHASE (GLUTAMINE-HYDROLYZING) SUBUNIT GATD"/>
    <property type="match status" value="1"/>
</dbReference>
<dbReference type="PROSITE" id="PS51274">
    <property type="entry name" value="GATASE_COBBQ"/>
    <property type="match status" value="1"/>
</dbReference>
<dbReference type="RefSeq" id="WP_094690439.1">
    <property type="nucleotide sequence ID" value="NZ_MWWQ01000001.1"/>
</dbReference>
<dbReference type="GO" id="GO:0009236">
    <property type="term" value="P:cobalamin biosynthetic process"/>
    <property type="evidence" value="ECO:0007669"/>
    <property type="project" value="InterPro"/>
</dbReference>
<dbReference type="GO" id="GO:0016740">
    <property type="term" value="F:transferase activity"/>
    <property type="evidence" value="ECO:0007669"/>
    <property type="project" value="UniProtKB-KW"/>
</dbReference>
<dbReference type="Proteomes" id="UP000216454">
    <property type="component" value="Unassembled WGS sequence"/>
</dbReference>
<comment type="function">
    <text evidence="2">The lipid II isoglutaminyl synthase complex catalyzes the formation of alpha-D-isoglutamine in the cell wall lipid II stem peptide. The GatD subunit catalyzes the hydrolysis of glutamine to glutamate and ammonia. The resulting ammonia molecule is channeled to the active site of MurT.</text>
</comment>
<comment type="similarity">
    <text evidence="2">Belongs to the CobB/CobQ family. GatD subfamily.</text>
</comment>
<dbReference type="CDD" id="cd01750">
    <property type="entry name" value="GATase1_CobQ"/>
    <property type="match status" value="1"/>
</dbReference>
<evidence type="ECO:0000313" key="6">
    <source>
        <dbReference type="Proteomes" id="UP000216454"/>
    </source>
</evidence>
<dbReference type="EC" id="3.5.1.2" evidence="2"/>
<dbReference type="InterPro" id="IPR033949">
    <property type="entry name" value="CobQ_GATase1"/>
</dbReference>
<comment type="catalytic activity">
    <reaction evidence="2">
        <text>L-glutamine + H2O = L-glutamate + NH4(+)</text>
        <dbReference type="Rhea" id="RHEA:15889"/>
        <dbReference type="ChEBI" id="CHEBI:15377"/>
        <dbReference type="ChEBI" id="CHEBI:28938"/>
        <dbReference type="ChEBI" id="CHEBI:29985"/>
        <dbReference type="ChEBI" id="CHEBI:58359"/>
        <dbReference type="EC" id="3.5.1.2"/>
    </reaction>
</comment>
<organism evidence="5 6">
    <name type="scientific">Pseudoscardovia suis</name>
    <dbReference type="NCBI Taxonomy" id="987063"/>
    <lineage>
        <taxon>Bacteria</taxon>
        <taxon>Bacillati</taxon>
        <taxon>Actinomycetota</taxon>
        <taxon>Actinomycetes</taxon>
        <taxon>Bifidobacteriales</taxon>
        <taxon>Bifidobacteriaceae</taxon>
        <taxon>Pseudoscardovia</taxon>
    </lineage>
</organism>
<evidence type="ECO:0000259" key="4">
    <source>
        <dbReference type="Pfam" id="PF07685"/>
    </source>
</evidence>
<dbReference type="AlphaFoldDB" id="A0A261F4D9"/>
<dbReference type="PANTHER" id="PTHR21343">
    <property type="entry name" value="DETHIOBIOTIN SYNTHETASE"/>
    <property type="match status" value="1"/>
</dbReference>
<comment type="catalytic activity">
    <reaction evidence="2">
        <text>beta-D-GlcNAc-(1-&gt;4)-Mur2Ac(oyl-L-Ala-gamma-D-Glu-L-Lys-D-Ala-D-Ala)-di-trans,octa-cis-undecaprenyl diphosphate + L-glutamine + ATP + H2O = beta-D-GlcNAc-(1-&gt;4)-Mur2Ac(oyl-L-Ala-D-isoglutaminyl-L-Lys-D-Ala-D-Ala)-di-trans,octa-cis-undecaprenyl diphosphate + L-glutamate + ADP + phosphate + H(+)</text>
        <dbReference type="Rhea" id="RHEA:57928"/>
        <dbReference type="ChEBI" id="CHEBI:15377"/>
        <dbReference type="ChEBI" id="CHEBI:15378"/>
        <dbReference type="ChEBI" id="CHEBI:29985"/>
        <dbReference type="ChEBI" id="CHEBI:30616"/>
        <dbReference type="ChEBI" id="CHEBI:43474"/>
        <dbReference type="ChEBI" id="CHEBI:58359"/>
        <dbReference type="ChEBI" id="CHEBI:60033"/>
        <dbReference type="ChEBI" id="CHEBI:62233"/>
        <dbReference type="ChEBI" id="CHEBI:456216"/>
        <dbReference type="EC" id="6.3.5.13"/>
    </reaction>
</comment>
<dbReference type="GO" id="GO:0008360">
    <property type="term" value="P:regulation of cell shape"/>
    <property type="evidence" value="ECO:0007669"/>
    <property type="project" value="UniProtKB-KW"/>
</dbReference>
<keyword evidence="2" id="KW-0378">Hydrolase</keyword>
<dbReference type="GO" id="GO:0009252">
    <property type="term" value="P:peptidoglycan biosynthetic process"/>
    <property type="evidence" value="ECO:0007669"/>
    <property type="project" value="UniProtKB-UniRule"/>
</dbReference>
<reference evidence="5 6" key="1">
    <citation type="journal article" date="2017" name="BMC Genomics">
        <title>Comparative genomic and phylogenomic analyses of the Bifidobacteriaceae family.</title>
        <authorList>
            <person name="Lugli G.A."/>
            <person name="Milani C."/>
            <person name="Turroni F."/>
            <person name="Duranti S."/>
            <person name="Mancabelli L."/>
            <person name="Mangifesta M."/>
            <person name="Ferrario C."/>
            <person name="Modesto M."/>
            <person name="Mattarelli P."/>
            <person name="Jiri K."/>
            <person name="van Sinderen D."/>
            <person name="Ventura M."/>
        </authorList>
    </citation>
    <scope>NUCLEOTIDE SEQUENCE [LARGE SCALE GENOMIC DNA]</scope>
    <source>
        <strain evidence="5 6">DSM 24744</strain>
    </source>
</reference>